<evidence type="ECO:0000256" key="1">
    <source>
        <dbReference type="SAM" id="MobiDB-lite"/>
    </source>
</evidence>
<dbReference type="KEGG" id="bcm:Bcenmc03_2204"/>
<protein>
    <recommendedName>
        <fullName evidence="2">Toxin VasX N-terminal region domain-containing protein</fullName>
    </recommendedName>
</protein>
<feature type="domain" description="Toxin VasX N-terminal region" evidence="2">
    <location>
        <begin position="8"/>
        <end position="171"/>
    </location>
</feature>
<dbReference type="InterPro" id="IPR046864">
    <property type="entry name" value="VasX_N"/>
</dbReference>
<name>B1JV65_BURO0</name>
<accession>B1JV65</accession>
<sequence length="949" mass="103734">MSGTDDRCAVCKLQGLAVYMPRYAVVPKAFAAPALGPFSGAGIMEVPLTESKYALRQLREGFVYFLYEHGPRGKFHWEVYACAADGTLVKLLDPAAARSAGTPKACSRTGHNALRVQYVVIEKPKECGKVWVAFSERPWSDATIQRYGADSREAADVRQNRMQAIDPAAWVDVPKAGPHVAPLTAANLQHVIEYAGNIAETPLEVSGLPYDFRPEISRGATGACRDNVLNLCTTRYPWAVRQGIWNKAASAQLVEVAQASSVSDGAPCQPMMLALWDAQGITHELNGFRNDAVSWLDRYVVERALQITALRDIDTAKEALEKGAVDSESRFQSETGQATTAGLKDSAAALRERAATLPEGPERTRSLQTAEDYDYLAKNGLGGPYVAQVQSFRSDAERLAWRQKTDATIAEINRTKQKRLKSAHDDAWPRYEAKLKRAEIEAFRKKYVEIQDKVQALQEARTDDIGHWLKARLWLATLGDCHDSDFFDGIAYEVAVGTAIFGLNSSPKGRRLVDSLVELLDATKIESIVWRAIAMNQRDGRVQLTQALQSAQSNKETPLQGNVDKIASVAASIKTVVGYYKKLASLAVEKDPKNITPVGKLIRTLEIDQIAMTAGDSIFKKFRVNQGADFVGEKIIQTIFLQRAGISDVDTLNLVRKQAELEGLGRKEVLNTMRVAHGFIQGEEALGGMGKASRTRALSEAWNQLKLTEEGNAQLRSARVTVVTSLLEAVNFYKLMVMPHDENTTLNLISSGASLCSGLIDISMAPFYATLQKSTRSQAWKLVGGGLGSAGAFIGAWMDGKSAAESLTKKQNTVFFLTTIKVVTGAATGTAVFISAVGKSGPLLKRVASRYGTQVIVGVVEGLAERAAAFAAFRAVGMLLGWEATVVLFVVQGLIWYFTPNVLEAWCTRCAFGTGLEKDFFIEHEVPRYTDRDVKKQVEEFGKALAGVR</sequence>
<dbReference type="Pfam" id="PF20249">
    <property type="entry name" value="VasX_N"/>
    <property type="match status" value="1"/>
</dbReference>
<evidence type="ECO:0000313" key="3">
    <source>
        <dbReference type="EMBL" id="ACA91365.1"/>
    </source>
</evidence>
<feature type="region of interest" description="Disordered" evidence="1">
    <location>
        <begin position="324"/>
        <end position="344"/>
    </location>
</feature>
<dbReference type="AlphaFoldDB" id="B1JV65"/>
<evidence type="ECO:0000259" key="2">
    <source>
        <dbReference type="Pfam" id="PF20249"/>
    </source>
</evidence>
<dbReference type="Proteomes" id="UP000002169">
    <property type="component" value="Chromosome 1"/>
</dbReference>
<reference evidence="4" key="1">
    <citation type="submission" date="2008-02" db="EMBL/GenBank/DDBJ databases">
        <title>Complete sequence of chromosome 1 of Burkholderia cenocepacia MC0-3.</title>
        <authorList>
            <person name="Copeland A."/>
            <person name="Lucas S."/>
            <person name="Lapidus A."/>
            <person name="Barry K."/>
            <person name="Bruce D."/>
            <person name="Goodwin L."/>
            <person name="Glavina del Rio T."/>
            <person name="Dalin E."/>
            <person name="Tice H."/>
            <person name="Pitluck S."/>
            <person name="Chain P."/>
            <person name="Malfatti S."/>
            <person name="Shin M."/>
            <person name="Vergez L."/>
            <person name="Schmutz J."/>
            <person name="Larimer F."/>
            <person name="Land M."/>
            <person name="Hauser L."/>
            <person name="Kyrpides N."/>
            <person name="Mikhailova N."/>
            <person name="Tiedje J."/>
            <person name="Richardson P."/>
        </authorList>
    </citation>
    <scope>NUCLEOTIDE SEQUENCE [LARGE SCALE GENOMIC DNA]</scope>
    <source>
        <strain evidence="4">MC0-3</strain>
    </source>
</reference>
<dbReference type="RefSeq" id="WP_012328864.1">
    <property type="nucleotide sequence ID" value="NC_010508.1"/>
</dbReference>
<organism evidence="3 4">
    <name type="scientific">Burkholderia orbicola (strain MC0-3)</name>
    <dbReference type="NCBI Taxonomy" id="406425"/>
    <lineage>
        <taxon>Bacteria</taxon>
        <taxon>Pseudomonadati</taxon>
        <taxon>Pseudomonadota</taxon>
        <taxon>Betaproteobacteria</taxon>
        <taxon>Burkholderiales</taxon>
        <taxon>Burkholderiaceae</taxon>
        <taxon>Burkholderia</taxon>
        <taxon>Burkholderia cepacia complex</taxon>
        <taxon>Burkholderia orbicola</taxon>
    </lineage>
</organism>
<evidence type="ECO:0000313" key="4">
    <source>
        <dbReference type="Proteomes" id="UP000002169"/>
    </source>
</evidence>
<dbReference type="CDD" id="cd20707">
    <property type="entry name" value="MIX_III"/>
    <property type="match status" value="1"/>
</dbReference>
<dbReference type="InterPro" id="IPR048126">
    <property type="entry name" value="Toxin_VasX"/>
</dbReference>
<dbReference type="NCBIfam" id="NF041559">
    <property type="entry name" value="BTH_I2691_fam"/>
    <property type="match status" value="1"/>
</dbReference>
<dbReference type="HOGENOM" id="CLU_013684_0_0_4"/>
<gene>
    <name evidence="3" type="ordered locus">Bcenmc03_2204</name>
</gene>
<dbReference type="EMBL" id="CP000958">
    <property type="protein sequence ID" value="ACA91365.1"/>
    <property type="molecule type" value="Genomic_DNA"/>
</dbReference>
<proteinExistence type="predicted"/>